<evidence type="ECO:0000313" key="2">
    <source>
        <dbReference type="Proteomes" id="UP001207468"/>
    </source>
</evidence>
<protein>
    <submittedName>
        <fullName evidence="1">Uncharacterized protein</fullName>
    </submittedName>
</protein>
<proteinExistence type="predicted"/>
<sequence>MRALPPIPQTDLEVSSAHSSAPSTPSLSDDSRSPSEDRSLRSSTSLRITPATVNVKFAPLPEIDPRTRSSIRPLGVAARSGMLQPRMRTRAQDIQLEPAAHDAENQPAVFIPQEVQEDDPLEVFGRYVADKGKSLFRRLSSKAKQSGKGETGGFVGDTVSAEERKAPRSRAPNGKEARSSILRSSELSEDISIDRVHPDISSPSHNDP</sequence>
<evidence type="ECO:0000313" key="1">
    <source>
        <dbReference type="EMBL" id="KAI9508458.1"/>
    </source>
</evidence>
<comment type="caution">
    <text evidence="1">The sequence shown here is derived from an EMBL/GenBank/DDBJ whole genome shotgun (WGS) entry which is preliminary data.</text>
</comment>
<reference evidence="1" key="1">
    <citation type="submission" date="2021-03" db="EMBL/GenBank/DDBJ databases">
        <title>Evolutionary priming and transition to the ectomycorrhizal habit in an iconic lineage of mushroom-forming fungi: is preadaptation a requirement?</title>
        <authorList>
            <consortium name="DOE Joint Genome Institute"/>
            <person name="Looney B.P."/>
            <person name="Miyauchi S."/>
            <person name="Morin E."/>
            <person name="Drula E."/>
            <person name="Courty P.E."/>
            <person name="Chicoki N."/>
            <person name="Fauchery L."/>
            <person name="Kohler A."/>
            <person name="Kuo A."/>
            <person name="LaButti K."/>
            <person name="Pangilinan J."/>
            <person name="Lipzen A."/>
            <person name="Riley R."/>
            <person name="Andreopoulos W."/>
            <person name="He G."/>
            <person name="Johnson J."/>
            <person name="Barry K.W."/>
            <person name="Grigoriev I.V."/>
            <person name="Nagy L."/>
            <person name="Hibbett D."/>
            <person name="Henrissat B."/>
            <person name="Matheny P.B."/>
            <person name="Labbe J."/>
            <person name="Martin A.F."/>
        </authorList>
    </citation>
    <scope>NUCLEOTIDE SEQUENCE</scope>
    <source>
        <strain evidence="1">BPL698</strain>
    </source>
</reference>
<organism evidence="1 2">
    <name type="scientific">Russula earlei</name>
    <dbReference type="NCBI Taxonomy" id="71964"/>
    <lineage>
        <taxon>Eukaryota</taxon>
        <taxon>Fungi</taxon>
        <taxon>Dikarya</taxon>
        <taxon>Basidiomycota</taxon>
        <taxon>Agaricomycotina</taxon>
        <taxon>Agaricomycetes</taxon>
        <taxon>Russulales</taxon>
        <taxon>Russulaceae</taxon>
        <taxon>Russula</taxon>
    </lineage>
</organism>
<accession>A0ACC0U9S1</accession>
<dbReference type="EMBL" id="JAGFNK010000090">
    <property type="protein sequence ID" value="KAI9508458.1"/>
    <property type="molecule type" value="Genomic_DNA"/>
</dbReference>
<keyword evidence="2" id="KW-1185">Reference proteome</keyword>
<dbReference type="Proteomes" id="UP001207468">
    <property type="component" value="Unassembled WGS sequence"/>
</dbReference>
<name>A0ACC0U9S1_9AGAM</name>
<gene>
    <name evidence="1" type="ORF">F5148DRAFT_905986</name>
</gene>